<dbReference type="PANTHER" id="PTHR43811:SF19">
    <property type="entry name" value="39 KDA FK506-BINDING NUCLEAR PROTEIN"/>
    <property type="match status" value="1"/>
</dbReference>
<feature type="chain" id="PRO_5039256754" description="peptidylprolyl isomerase" evidence="8">
    <location>
        <begin position="23"/>
        <end position="327"/>
    </location>
</feature>
<dbReference type="PROSITE" id="PS50059">
    <property type="entry name" value="FKBP_PPIASE"/>
    <property type="match status" value="2"/>
</dbReference>
<evidence type="ECO:0000256" key="8">
    <source>
        <dbReference type="SAM" id="SignalP"/>
    </source>
</evidence>
<keyword evidence="8" id="KW-0732">Signal</keyword>
<evidence type="ECO:0000256" key="5">
    <source>
        <dbReference type="ARBA" id="ARBA00023235"/>
    </source>
</evidence>
<sequence length="327" mass="33815">MLKVIPSITVGAMVALSLVACSSPGDTSCDATPPGSHSTSVTVSGKFGSEPKVTMPPAFDVSKTERSVLINGSGAPAQSGDAVDVHYTMYNASTGKQIELAPGTTWQEAKFVTNNAQKESLPGLYSSLLCSHEGDRVVSAIPSSELFGHTQTDMSGAGIGPTDTLVFIFDVSGVGPAPSPSPAPSTTPQPLPTPAAWETDVPKVDLGGDVPVVTLPKADAPTKLLLKVIKEGTGDVVTENSTVTFDYQGTSWNTGKIFDQSYTRGEPATFPVGQLVQGFTAAMVGQKVGATVLVSVPPVYGYGDGAINDQNLVGQTLVFLIQIRKSA</sequence>
<evidence type="ECO:0000256" key="6">
    <source>
        <dbReference type="PROSITE-ProRule" id="PRU00277"/>
    </source>
</evidence>
<keyword evidence="10" id="KW-1185">Reference proteome</keyword>
<keyword evidence="4 6" id="KW-0697">Rotamase</keyword>
<gene>
    <name evidence="9" type="ORF">E3N84_00030</name>
</gene>
<dbReference type="InterPro" id="IPR001179">
    <property type="entry name" value="PPIase_FKBP_dom"/>
</dbReference>
<comment type="catalytic activity">
    <reaction evidence="1 6">
        <text>[protein]-peptidylproline (omega=180) = [protein]-peptidylproline (omega=0)</text>
        <dbReference type="Rhea" id="RHEA:16237"/>
        <dbReference type="Rhea" id="RHEA-COMP:10747"/>
        <dbReference type="Rhea" id="RHEA-COMP:10748"/>
        <dbReference type="ChEBI" id="CHEBI:83833"/>
        <dbReference type="ChEBI" id="CHEBI:83834"/>
        <dbReference type="EC" id="5.2.1.8"/>
    </reaction>
</comment>
<dbReference type="AlphaFoldDB" id="A0A4R8VEW0"/>
<dbReference type="EMBL" id="SOFI01000001">
    <property type="protein sequence ID" value="TFB81365.1"/>
    <property type="molecule type" value="Genomic_DNA"/>
</dbReference>
<name>A0A4R8VEW0_9MICO</name>
<comment type="caution">
    <text evidence="9">The sequence shown here is derived from an EMBL/GenBank/DDBJ whole genome shotgun (WGS) entry which is preliminary data.</text>
</comment>
<reference evidence="9 10" key="1">
    <citation type="submission" date="2019-03" db="EMBL/GenBank/DDBJ databases">
        <title>Genomics of glacier-inhabiting Cryobacterium strains.</title>
        <authorList>
            <person name="Liu Q."/>
            <person name="Xin Y.-H."/>
        </authorList>
    </citation>
    <scope>NUCLEOTIDE SEQUENCE [LARGE SCALE GENOMIC DNA]</scope>
    <source>
        <strain evidence="9 10">CGMCC 1.10440</strain>
    </source>
</reference>
<comment type="similarity">
    <text evidence="2">Belongs to the FKBP-type PPIase family.</text>
</comment>
<dbReference type="PROSITE" id="PS51257">
    <property type="entry name" value="PROKAR_LIPOPROTEIN"/>
    <property type="match status" value="1"/>
</dbReference>
<feature type="compositionally biased region" description="Pro residues" evidence="7">
    <location>
        <begin position="177"/>
        <end position="193"/>
    </location>
</feature>
<dbReference type="Pfam" id="PF00254">
    <property type="entry name" value="FKBP_C"/>
    <property type="match status" value="1"/>
</dbReference>
<feature type="signal peptide" evidence="8">
    <location>
        <begin position="1"/>
        <end position="22"/>
    </location>
</feature>
<dbReference type="EC" id="5.2.1.8" evidence="3 6"/>
<proteinExistence type="inferred from homology"/>
<evidence type="ECO:0000256" key="4">
    <source>
        <dbReference type="ARBA" id="ARBA00023110"/>
    </source>
</evidence>
<evidence type="ECO:0000313" key="10">
    <source>
        <dbReference type="Proteomes" id="UP000298488"/>
    </source>
</evidence>
<evidence type="ECO:0000256" key="7">
    <source>
        <dbReference type="SAM" id="MobiDB-lite"/>
    </source>
</evidence>
<accession>A0A4R8VEW0</accession>
<dbReference type="SUPFAM" id="SSF54534">
    <property type="entry name" value="FKBP-like"/>
    <property type="match status" value="2"/>
</dbReference>
<dbReference type="Gene3D" id="3.10.50.40">
    <property type="match status" value="2"/>
</dbReference>
<dbReference type="InterPro" id="IPR046357">
    <property type="entry name" value="PPIase_dom_sf"/>
</dbReference>
<evidence type="ECO:0000256" key="2">
    <source>
        <dbReference type="ARBA" id="ARBA00006577"/>
    </source>
</evidence>
<evidence type="ECO:0000256" key="1">
    <source>
        <dbReference type="ARBA" id="ARBA00000971"/>
    </source>
</evidence>
<evidence type="ECO:0000256" key="3">
    <source>
        <dbReference type="ARBA" id="ARBA00013194"/>
    </source>
</evidence>
<dbReference type="GO" id="GO:0003755">
    <property type="term" value="F:peptidyl-prolyl cis-trans isomerase activity"/>
    <property type="evidence" value="ECO:0007669"/>
    <property type="project" value="UniProtKB-KW"/>
</dbReference>
<protein>
    <recommendedName>
        <fullName evidence="3 6">peptidylprolyl isomerase</fullName>
        <ecNumber evidence="3 6">5.2.1.8</ecNumber>
    </recommendedName>
</protein>
<feature type="compositionally biased region" description="Polar residues" evidence="7">
    <location>
        <begin position="26"/>
        <end position="43"/>
    </location>
</feature>
<dbReference type="Proteomes" id="UP000298488">
    <property type="component" value="Unassembled WGS sequence"/>
</dbReference>
<feature type="region of interest" description="Disordered" evidence="7">
    <location>
        <begin position="26"/>
        <end position="47"/>
    </location>
</feature>
<organism evidence="9 10">
    <name type="scientific">Terrimesophilobacter mesophilus</name>
    <dbReference type="NCBI Taxonomy" id="433647"/>
    <lineage>
        <taxon>Bacteria</taxon>
        <taxon>Bacillati</taxon>
        <taxon>Actinomycetota</taxon>
        <taxon>Actinomycetes</taxon>
        <taxon>Micrococcales</taxon>
        <taxon>Microbacteriaceae</taxon>
        <taxon>Terrimesophilobacter</taxon>
    </lineage>
</organism>
<dbReference type="PANTHER" id="PTHR43811">
    <property type="entry name" value="FKBP-TYPE PEPTIDYL-PROLYL CIS-TRANS ISOMERASE FKPA"/>
    <property type="match status" value="1"/>
</dbReference>
<dbReference type="RefSeq" id="WP_134542200.1">
    <property type="nucleotide sequence ID" value="NZ_JACHBP010000001.1"/>
</dbReference>
<evidence type="ECO:0000313" key="9">
    <source>
        <dbReference type="EMBL" id="TFB81365.1"/>
    </source>
</evidence>
<feature type="region of interest" description="Disordered" evidence="7">
    <location>
        <begin position="176"/>
        <end position="197"/>
    </location>
</feature>
<dbReference type="OrthoDB" id="25996at2"/>
<keyword evidence="5 6" id="KW-0413">Isomerase</keyword>